<comment type="caution">
    <text evidence="2">The sequence shown here is derived from an EMBL/GenBank/DDBJ whole genome shotgun (WGS) entry which is preliminary data.</text>
</comment>
<dbReference type="RefSeq" id="WP_111274087.1">
    <property type="nucleotide sequence ID" value="NZ_QFYS01000001.1"/>
</dbReference>
<proteinExistence type="predicted"/>
<sequence length="116" mass="12241">MVVAFADVALPEVARFARVGLEIWLFGLALIVGWRLLVEGDAFRGLLASRIGAGIEPDRLQLLVASVSGAIVYAASAVQAVQQGASRMPDVPDALITVLATSQAIYLAGKISRRHS</sequence>
<keyword evidence="3" id="KW-1185">Reference proteome</keyword>
<protein>
    <submittedName>
        <fullName evidence="2">Uncharacterized protein</fullName>
    </submittedName>
</protein>
<evidence type="ECO:0000256" key="1">
    <source>
        <dbReference type="SAM" id="Phobius"/>
    </source>
</evidence>
<accession>A0A328BPG2</accession>
<keyword evidence="1" id="KW-0812">Transmembrane</keyword>
<evidence type="ECO:0000313" key="2">
    <source>
        <dbReference type="EMBL" id="RAK68595.1"/>
    </source>
</evidence>
<gene>
    <name evidence="2" type="ORF">DJ019_00795</name>
</gene>
<reference evidence="2 3" key="1">
    <citation type="submission" date="2018-05" db="EMBL/GenBank/DDBJ databases">
        <authorList>
            <person name="Lanie J.A."/>
            <person name="Ng W.-L."/>
            <person name="Kazmierczak K.M."/>
            <person name="Andrzejewski T.M."/>
            <person name="Davidsen T.M."/>
            <person name="Wayne K.J."/>
            <person name="Tettelin H."/>
            <person name="Glass J.I."/>
            <person name="Rusch D."/>
            <person name="Podicherti R."/>
            <person name="Tsui H.-C.T."/>
            <person name="Winkler M.E."/>
        </authorList>
    </citation>
    <scope>NUCLEOTIDE SEQUENCE [LARGE SCALE GENOMIC DNA]</scope>
    <source>
        <strain evidence="2 3">BUT-10</strain>
    </source>
</reference>
<feature type="transmembrane region" description="Helical" evidence="1">
    <location>
        <begin position="20"/>
        <end position="38"/>
    </location>
</feature>
<organism evidence="2 3">
    <name type="scientific">Phenylobacterium kunshanense</name>
    <dbReference type="NCBI Taxonomy" id="1445034"/>
    <lineage>
        <taxon>Bacteria</taxon>
        <taxon>Pseudomonadati</taxon>
        <taxon>Pseudomonadota</taxon>
        <taxon>Alphaproteobacteria</taxon>
        <taxon>Caulobacterales</taxon>
        <taxon>Caulobacteraceae</taxon>
        <taxon>Phenylobacterium</taxon>
    </lineage>
</organism>
<dbReference type="AlphaFoldDB" id="A0A328BPG2"/>
<keyword evidence="1" id="KW-0472">Membrane</keyword>
<evidence type="ECO:0000313" key="3">
    <source>
        <dbReference type="Proteomes" id="UP000249524"/>
    </source>
</evidence>
<keyword evidence="1" id="KW-1133">Transmembrane helix</keyword>
<dbReference type="Proteomes" id="UP000249524">
    <property type="component" value="Unassembled WGS sequence"/>
</dbReference>
<name>A0A328BPG2_9CAUL</name>
<dbReference type="EMBL" id="QFYS01000001">
    <property type="protein sequence ID" value="RAK68595.1"/>
    <property type="molecule type" value="Genomic_DNA"/>
</dbReference>